<comment type="caution">
    <text evidence="2">The sequence shown here is derived from an EMBL/GenBank/DDBJ whole genome shotgun (WGS) entry which is preliminary data.</text>
</comment>
<evidence type="ECO:0000313" key="2">
    <source>
        <dbReference type="EMBL" id="MDC7227690.1"/>
    </source>
</evidence>
<keyword evidence="1" id="KW-0472">Membrane</keyword>
<organism evidence="2 3">
    <name type="scientific">Candidatus Thalassospirochaeta sargassi</name>
    <dbReference type="NCBI Taxonomy" id="3119039"/>
    <lineage>
        <taxon>Bacteria</taxon>
        <taxon>Pseudomonadati</taxon>
        <taxon>Spirochaetota</taxon>
        <taxon>Spirochaetia</taxon>
        <taxon>Spirochaetales</taxon>
        <taxon>Spirochaetaceae</taxon>
        <taxon>Candidatus Thalassospirochaeta</taxon>
    </lineage>
</organism>
<dbReference type="Proteomes" id="UP001221217">
    <property type="component" value="Unassembled WGS sequence"/>
</dbReference>
<keyword evidence="1" id="KW-1133">Transmembrane helix</keyword>
<evidence type="ECO:0000313" key="3">
    <source>
        <dbReference type="Proteomes" id="UP001221217"/>
    </source>
</evidence>
<dbReference type="AlphaFoldDB" id="A0AAJ1MNF2"/>
<feature type="transmembrane region" description="Helical" evidence="1">
    <location>
        <begin position="81"/>
        <end position="99"/>
    </location>
</feature>
<dbReference type="EMBL" id="JAQQAL010000030">
    <property type="protein sequence ID" value="MDC7227690.1"/>
    <property type="molecule type" value="Genomic_DNA"/>
</dbReference>
<keyword evidence="1" id="KW-0812">Transmembrane</keyword>
<name>A0AAJ1MNF2_9SPIO</name>
<evidence type="ECO:0000256" key="1">
    <source>
        <dbReference type="SAM" id="Phobius"/>
    </source>
</evidence>
<reference evidence="2 3" key="1">
    <citation type="submission" date="2022-12" db="EMBL/GenBank/DDBJ databases">
        <title>Metagenome assembled genome from gulf of manar.</title>
        <authorList>
            <person name="Kohli P."/>
            <person name="Pk S."/>
            <person name="Venkata Ramana C."/>
            <person name="Sasikala C."/>
        </authorList>
    </citation>
    <scope>NUCLEOTIDE SEQUENCE [LARGE SCALE GENOMIC DNA]</scope>
    <source>
        <strain evidence="2">JB008</strain>
    </source>
</reference>
<feature type="transmembrane region" description="Helical" evidence="1">
    <location>
        <begin position="141"/>
        <end position="174"/>
    </location>
</feature>
<proteinExistence type="predicted"/>
<protein>
    <submittedName>
        <fullName evidence="2">Uncharacterized protein</fullName>
    </submittedName>
</protein>
<gene>
    <name evidence="2" type="ORF">PQJ61_13070</name>
</gene>
<feature type="transmembrane region" description="Helical" evidence="1">
    <location>
        <begin position="111"/>
        <end position="135"/>
    </location>
</feature>
<feature type="transmembrane region" description="Helical" evidence="1">
    <location>
        <begin position="20"/>
        <end position="40"/>
    </location>
</feature>
<accession>A0AAJ1MNF2</accession>
<sequence>MHKRLTKLIISSTSLKNLAITVTIVVLFQIAFNAFLPAFVEATGGTLLDMSIGYSSDFAYERLTTFHLAADVYFKIRLIDFFFPAAYAVCLSVLSCFVYRKKYEDADNYRWILIVPFLAAVLDYVENIILVILYQSLPAQYHIVASILNIVTILKFCLVGFSVMLFITGAFSILKGGDSMLLMGNKFKGKKQNKEE</sequence>